<organism evidence="1 2">
    <name type="scientific">Cotesia glomerata</name>
    <name type="common">Lepidopteran parasitic wasp</name>
    <name type="synonym">Apanteles glomeratus</name>
    <dbReference type="NCBI Taxonomy" id="32391"/>
    <lineage>
        <taxon>Eukaryota</taxon>
        <taxon>Metazoa</taxon>
        <taxon>Ecdysozoa</taxon>
        <taxon>Arthropoda</taxon>
        <taxon>Hexapoda</taxon>
        <taxon>Insecta</taxon>
        <taxon>Pterygota</taxon>
        <taxon>Neoptera</taxon>
        <taxon>Endopterygota</taxon>
        <taxon>Hymenoptera</taxon>
        <taxon>Apocrita</taxon>
        <taxon>Ichneumonoidea</taxon>
        <taxon>Braconidae</taxon>
        <taxon>Microgastrinae</taxon>
        <taxon>Cotesia</taxon>
    </lineage>
</organism>
<name>A0AAV7I5P9_COTGL</name>
<keyword evidence="2" id="KW-1185">Reference proteome</keyword>
<feature type="non-terminal residue" evidence="1">
    <location>
        <position position="126"/>
    </location>
</feature>
<comment type="caution">
    <text evidence="1">The sequence shown here is derived from an EMBL/GenBank/DDBJ whole genome shotgun (WGS) entry which is preliminary data.</text>
</comment>
<dbReference type="EMBL" id="JAHXZJ010002237">
    <property type="protein sequence ID" value="KAH0545963.1"/>
    <property type="molecule type" value="Genomic_DNA"/>
</dbReference>
<evidence type="ECO:0000313" key="2">
    <source>
        <dbReference type="Proteomes" id="UP000826195"/>
    </source>
</evidence>
<accession>A0AAV7I5P9</accession>
<evidence type="ECO:0000313" key="1">
    <source>
        <dbReference type="EMBL" id="KAH0545963.1"/>
    </source>
</evidence>
<gene>
    <name evidence="1" type="ORF">KQX54_005083</name>
</gene>
<dbReference type="Proteomes" id="UP000826195">
    <property type="component" value="Unassembled WGS sequence"/>
</dbReference>
<sequence>MCQIAINVMYQMMFSIACRRDHDCVKDIMGHLAPVRIIIHHRVSSVSRFTDQCWVPEPLLRNQTKGPVLHTIATLSRKTNQQKFQRHFSIVSVTYLQNPNKSNEHTWSKKIKQPRERNLKNCCDKT</sequence>
<reference evidence="1 2" key="1">
    <citation type="journal article" date="2021" name="J. Hered.">
        <title>A chromosome-level genome assembly of the parasitoid wasp, Cotesia glomerata (Hymenoptera: Braconidae).</title>
        <authorList>
            <person name="Pinto B.J."/>
            <person name="Weis J.J."/>
            <person name="Gamble T."/>
            <person name="Ode P.J."/>
            <person name="Paul R."/>
            <person name="Zaspel J.M."/>
        </authorList>
    </citation>
    <scope>NUCLEOTIDE SEQUENCE [LARGE SCALE GENOMIC DNA]</scope>
    <source>
        <strain evidence="1">CgM1</strain>
    </source>
</reference>
<dbReference type="AlphaFoldDB" id="A0AAV7I5P9"/>
<protein>
    <submittedName>
        <fullName evidence="1">Uncharacterized protein</fullName>
    </submittedName>
</protein>
<proteinExistence type="predicted"/>